<dbReference type="InterPro" id="IPR053037">
    <property type="entry name" value="Pericyclase_pydY-like"/>
</dbReference>
<dbReference type="AlphaFoldDB" id="A0A4S8MS56"/>
<name>A0A4S8MS56_DENBC</name>
<dbReference type="PANTHER" id="PTHR38115:SF1">
    <property type="entry name" value="LIPOCALIN-LIKE DOMAIN-CONTAINING PROTEIN"/>
    <property type="match status" value="1"/>
</dbReference>
<evidence type="ECO:0000313" key="1">
    <source>
        <dbReference type="EMBL" id="THV05983.1"/>
    </source>
</evidence>
<dbReference type="EMBL" id="ML179045">
    <property type="protein sequence ID" value="THV05983.1"/>
    <property type="molecule type" value="Genomic_DNA"/>
</dbReference>
<keyword evidence="2" id="KW-1185">Reference proteome</keyword>
<proteinExistence type="predicted"/>
<accession>A0A4S8MS56</accession>
<sequence>MAVPTEFTIQNITGKFTMNKTLSDSHDEILRLQGISWMKRKAISIATVTLHVKHYKDDGGVEHIDIDQTITGGIPGTTEKRTLDWTERETNDPLFGHVIGKSRRIKNLDEEIENEFMKKNWTGDTLEHGPVHSWVKSDTAKSGTSWLGEQIWGIEDINGERRYARHVHFIGPGGEVIDARLVYDYAGEL</sequence>
<protein>
    <recommendedName>
        <fullName evidence="3">LCCL domain-containing protein</fullName>
    </recommendedName>
</protein>
<organism evidence="1 2">
    <name type="scientific">Dendrothele bispora (strain CBS 962.96)</name>
    <dbReference type="NCBI Taxonomy" id="1314807"/>
    <lineage>
        <taxon>Eukaryota</taxon>
        <taxon>Fungi</taxon>
        <taxon>Dikarya</taxon>
        <taxon>Basidiomycota</taxon>
        <taxon>Agaricomycotina</taxon>
        <taxon>Agaricomycetes</taxon>
        <taxon>Agaricomycetidae</taxon>
        <taxon>Agaricales</taxon>
        <taxon>Agaricales incertae sedis</taxon>
        <taxon>Dendrothele</taxon>
    </lineage>
</organism>
<reference evidence="1 2" key="1">
    <citation type="journal article" date="2019" name="Nat. Ecol. Evol.">
        <title>Megaphylogeny resolves global patterns of mushroom evolution.</title>
        <authorList>
            <person name="Varga T."/>
            <person name="Krizsan K."/>
            <person name="Foldi C."/>
            <person name="Dima B."/>
            <person name="Sanchez-Garcia M."/>
            <person name="Sanchez-Ramirez S."/>
            <person name="Szollosi G.J."/>
            <person name="Szarkandi J.G."/>
            <person name="Papp V."/>
            <person name="Albert L."/>
            <person name="Andreopoulos W."/>
            <person name="Angelini C."/>
            <person name="Antonin V."/>
            <person name="Barry K.W."/>
            <person name="Bougher N.L."/>
            <person name="Buchanan P."/>
            <person name="Buyck B."/>
            <person name="Bense V."/>
            <person name="Catcheside P."/>
            <person name="Chovatia M."/>
            <person name="Cooper J."/>
            <person name="Damon W."/>
            <person name="Desjardin D."/>
            <person name="Finy P."/>
            <person name="Geml J."/>
            <person name="Haridas S."/>
            <person name="Hughes K."/>
            <person name="Justo A."/>
            <person name="Karasinski D."/>
            <person name="Kautmanova I."/>
            <person name="Kiss B."/>
            <person name="Kocsube S."/>
            <person name="Kotiranta H."/>
            <person name="LaButti K.M."/>
            <person name="Lechner B.E."/>
            <person name="Liimatainen K."/>
            <person name="Lipzen A."/>
            <person name="Lukacs Z."/>
            <person name="Mihaltcheva S."/>
            <person name="Morgado L.N."/>
            <person name="Niskanen T."/>
            <person name="Noordeloos M.E."/>
            <person name="Ohm R.A."/>
            <person name="Ortiz-Santana B."/>
            <person name="Ovrebo C."/>
            <person name="Racz N."/>
            <person name="Riley R."/>
            <person name="Savchenko A."/>
            <person name="Shiryaev A."/>
            <person name="Soop K."/>
            <person name="Spirin V."/>
            <person name="Szebenyi C."/>
            <person name="Tomsovsky M."/>
            <person name="Tulloss R.E."/>
            <person name="Uehling J."/>
            <person name="Grigoriev I.V."/>
            <person name="Vagvolgyi C."/>
            <person name="Papp T."/>
            <person name="Martin F.M."/>
            <person name="Miettinen O."/>
            <person name="Hibbett D.S."/>
            <person name="Nagy L.G."/>
        </authorList>
    </citation>
    <scope>NUCLEOTIDE SEQUENCE [LARGE SCALE GENOMIC DNA]</scope>
    <source>
        <strain evidence="1 2">CBS 962.96</strain>
    </source>
</reference>
<evidence type="ECO:0008006" key="3">
    <source>
        <dbReference type="Google" id="ProtNLM"/>
    </source>
</evidence>
<dbReference type="OrthoDB" id="425354at2759"/>
<evidence type="ECO:0000313" key="2">
    <source>
        <dbReference type="Proteomes" id="UP000297245"/>
    </source>
</evidence>
<dbReference type="PANTHER" id="PTHR38115">
    <property type="entry name" value="LIPOCALIN-LIKE DOMAIN-CONTAINING PROTEIN"/>
    <property type="match status" value="1"/>
</dbReference>
<gene>
    <name evidence="1" type="ORF">K435DRAFT_711907</name>
</gene>
<dbReference type="Proteomes" id="UP000297245">
    <property type="component" value="Unassembled WGS sequence"/>
</dbReference>